<feature type="coiled-coil region" evidence="5">
    <location>
        <begin position="58"/>
        <end position="109"/>
    </location>
</feature>
<protein>
    <recommendedName>
        <fullName evidence="7">GRF-type domain-containing protein</fullName>
    </recommendedName>
</protein>
<evidence type="ECO:0000256" key="2">
    <source>
        <dbReference type="ARBA" id="ARBA00022771"/>
    </source>
</evidence>
<dbReference type="PROSITE" id="PS51999">
    <property type="entry name" value="ZF_GRF"/>
    <property type="match status" value="1"/>
</dbReference>
<proteinExistence type="predicted"/>
<keyword evidence="6" id="KW-0812">Transmembrane</keyword>
<keyword evidence="9" id="KW-1185">Reference proteome</keyword>
<evidence type="ECO:0000256" key="3">
    <source>
        <dbReference type="ARBA" id="ARBA00022833"/>
    </source>
</evidence>
<evidence type="ECO:0000313" key="8">
    <source>
        <dbReference type="EMBL" id="KAL3641419.1"/>
    </source>
</evidence>
<feature type="transmembrane region" description="Helical" evidence="6">
    <location>
        <begin position="111"/>
        <end position="127"/>
    </location>
</feature>
<comment type="caution">
    <text evidence="8">The sequence shown here is derived from an EMBL/GenBank/DDBJ whole genome shotgun (WGS) entry which is preliminary data.</text>
</comment>
<evidence type="ECO:0000256" key="6">
    <source>
        <dbReference type="SAM" id="Phobius"/>
    </source>
</evidence>
<keyword evidence="6" id="KW-0472">Membrane</keyword>
<dbReference type="InterPro" id="IPR010666">
    <property type="entry name" value="Znf_GRF"/>
</dbReference>
<evidence type="ECO:0000256" key="4">
    <source>
        <dbReference type="PROSITE-ProRule" id="PRU01343"/>
    </source>
</evidence>
<evidence type="ECO:0000313" key="9">
    <source>
        <dbReference type="Proteomes" id="UP001632038"/>
    </source>
</evidence>
<dbReference type="Pfam" id="PF06839">
    <property type="entry name" value="Zn_ribbon_GRF"/>
    <property type="match status" value="1"/>
</dbReference>
<dbReference type="EMBL" id="JAVIJP010000017">
    <property type="protein sequence ID" value="KAL3641419.1"/>
    <property type="molecule type" value="Genomic_DNA"/>
</dbReference>
<keyword evidence="6" id="KW-1133">Transmembrane helix</keyword>
<accession>A0ABD3DJY9</accession>
<dbReference type="GO" id="GO:0008270">
    <property type="term" value="F:zinc ion binding"/>
    <property type="evidence" value="ECO:0007669"/>
    <property type="project" value="UniProtKB-KW"/>
</dbReference>
<keyword evidence="1" id="KW-0479">Metal-binding</keyword>
<feature type="domain" description="GRF-type" evidence="7">
    <location>
        <begin position="16"/>
        <end position="59"/>
    </location>
</feature>
<dbReference type="PANTHER" id="PTHR33248">
    <property type="entry name" value="ZINC ION-BINDING PROTEIN"/>
    <property type="match status" value="1"/>
</dbReference>
<dbReference type="Proteomes" id="UP001632038">
    <property type="component" value="Unassembled WGS sequence"/>
</dbReference>
<evidence type="ECO:0000256" key="1">
    <source>
        <dbReference type="ARBA" id="ARBA00022723"/>
    </source>
</evidence>
<gene>
    <name evidence="8" type="ORF">CASFOL_016387</name>
</gene>
<keyword evidence="5" id="KW-0175">Coiled coil</keyword>
<keyword evidence="2 4" id="KW-0863">Zinc-finger</keyword>
<dbReference type="AlphaFoldDB" id="A0ABD3DJY9"/>
<name>A0ABD3DJY9_9LAMI</name>
<organism evidence="8 9">
    <name type="scientific">Castilleja foliolosa</name>
    <dbReference type="NCBI Taxonomy" id="1961234"/>
    <lineage>
        <taxon>Eukaryota</taxon>
        <taxon>Viridiplantae</taxon>
        <taxon>Streptophyta</taxon>
        <taxon>Embryophyta</taxon>
        <taxon>Tracheophyta</taxon>
        <taxon>Spermatophyta</taxon>
        <taxon>Magnoliopsida</taxon>
        <taxon>eudicotyledons</taxon>
        <taxon>Gunneridae</taxon>
        <taxon>Pentapetalae</taxon>
        <taxon>asterids</taxon>
        <taxon>lamiids</taxon>
        <taxon>Lamiales</taxon>
        <taxon>Orobanchaceae</taxon>
        <taxon>Pedicularideae</taxon>
        <taxon>Castillejinae</taxon>
        <taxon>Castilleja</taxon>
    </lineage>
</organism>
<reference evidence="9" key="1">
    <citation type="journal article" date="2024" name="IScience">
        <title>Strigolactones Initiate the Formation of Haustorium-like Structures in Castilleja.</title>
        <authorList>
            <person name="Buerger M."/>
            <person name="Peterson D."/>
            <person name="Chory J."/>
        </authorList>
    </citation>
    <scope>NUCLEOTIDE SEQUENCE [LARGE SCALE GENOMIC DNA]</scope>
</reference>
<sequence>MSTSSTSSRRMNSPKCKCKLDADLKISKTAKNPSRLFYGCPKYGSKSDSCDFFDWYDNSKYEQDRNELQKLIEDNNALKSENESLHSKVHQMQIQYEALQQNMRDASGTTISWKVAIMLMLVAAYIAKLM</sequence>
<evidence type="ECO:0000259" key="7">
    <source>
        <dbReference type="PROSITE" id="PS51999"/>
    </source>
</evidence>
<evidence type="ECO:0000256" key="5">
    <source>
        <dbReference type="SAM" id="Coils"/>
    </source>
</evidence>
<keyword evidence="3" id="KW-0862">Zinc</keyword>